<name>A0A224YQI6_9ACAR</name>
<evidence type="ECO:0000313" key="2">
    <source>
        <dbReference type="EMBL" id="MAA16503.1"/>
    </source>
</evidence>
<feature type="signal peptide" evidence="1">
    <location>
        <begin position="1"/>
        <end position="22"/>
    </location>
</feature>
<accession>A0A224YQI6</accession>
<evidence type="ECO:0000256" key="1">
    <source>
        <dbReference type="SAM" id="SignalP"/>
    </source>
</evidence>
<feature type="chain" id="PRO_5013234244" evidence="1">
    <location>
        <begin position="23"/>
        <end position="94"/>
    </location>
</feature>
<organism evidence="2">
    <name type="scientific">Rhipicephalus zambeziensis</name>
    <dbReference type="NCBI Taxonomy" id="60191"/>
    <lineage>
        <taxon>Eukaryota</taxon>
        <taxon>Metazoa</taxon>
        <taxon>Ecdysozoa</taxon>
        <taxon>Arthropoda</taxon>
        <taxon>Chelicerata</taxon>
        <taxon>Arachnida</taxon>
        <taxon>Acari</taxon>
        <taxon>Parasitiformes</taxon>
        <taxon>Ixodida</taxon>
        <taxon>Ixodoidea</taxon>
        <taxon>Ixodidae</taxon>
        <taxon>Rhipicephalinae</taxon>
        <taxon>Rhipicephalus</taxon>
        <taxon>Rhipicephalus</taxon>
    </lineage>
</organism>
<dbReference type="AlphaFoldDB" id="A0A224YQI6"/>
<reference evidence="2" key="1">
    <citation type="journal article" date="2017" name="Parasit. Vectors">
        <title>Sialotranscriptomics of Rhipicephalus zambeziensis reveals intricate expression profiles of secretory proteins and suggests tight temporal transcriptional regulation during blood-feeding.</title>
        <authorList>
            <person name="de Castro M.H."/>
            <person name="de Klerk D."/>
            <person name="Pienaar R."/>
            <person name="Rees D.J.G."/>
            <person name="Mans B.J."/>
        </authorList>
    </citation>
    <scope>NUCLEOTIDE SEQUENCE</scope>
    <source>
        <tissue evidence="2">Salivary glands</tissue>
    </source>
</reference>
<keyword evidence="1" id="KW-0732">Signal</keyword>
<protein>
    <submittedName>
        <fullName evidence="2">TIL domain containing protein</fullName>
    </submittedName>
</protein>
<sequence length="94" mass="10621">MKAAALAITLVAIAIVIQEATSRLPPGDFERGCPRNETRKHYVSTCAECRCNSRGRGERPSWCKRLLVVSGCFCDDQHCRTRDKRKCVLKSECY</sequence>
<dbReference type="Gene3D" id="2.10.25.10">
    <property type="entry name" value="Laminin"/>
    <property type="match status" value="1"/>
</dbReference>
<proteinExistence type="predicted"/>
<dbReference type="EMBL" id="GFPF01005357">
    <property type="protein sequence ID" value="MAA16503.1"/>
    <property type="molecule type" value="Transcribed_RNA"/>
</dbReference>